<dbReference type="CDD" id="cd05168">
    <property type="entry name" value="PI4Kc_III_beta"/>
    <property type="match status" value="1"/>
</dbReference>
<evidence type="ECO:0000259" key="5">
    <source>
        <dbReference type="PROSITE" id="PS50290"/>
    </source>
</evidence>
<feature type="chain" id="PRO_5044752550" description="PI3K/PI4K catalytic domain-containing protein" evidence="4">
    <location>
        <begin position="31"/>
        <end position="1743"/>
    </location>
</feature>
<reference evidence="6 7" key="1">
    <citation type="submission" date="2024-10" db="EMBL/GenBank/DDBJ databases">
        <title>Updated reference genomes for cyclostephanoid diatoms.</title>
        <authorList>
            <person name="Roberts W.R."/>
            <person name="Alverson A.J."/>
        </authorList>
    </citation>
    <scope>NUCLEOTIDE SEQUENCE [LARGE SCALE GENOMIC DNA]</scope>
    <source>
        <strain evidence="6 7">AJA010-31</strain>
    </source>
</reference>
<keyword evidence="1" id="KW-0808">Transferase</keyword>
<dbReference type="PANTHER" id="PTHR10048">
    <property type="entry name" value="PHOSPHATIDYLINOSITOL KINASE"/>
    <property type="match status" value="1"/>
</dbReference>
<dbReference type="InterPro" id="IPR018936">
    <property type="entry name" value="PI3/4_kinase_CS"/>
</dbReference>
<evidence type="ECO:0000256" key="1">
    <source>
        <dbReference type="ARBA" id="ARBA00022679"/>
    </source>
</evidence>
<dbReference type="Gene3D" id="1.10.1070.11">
    <property type="entry name" value="Phosphatidylinositol 3-/4-kinase, catalytic domain"/>
    <property type="match status" value="1"/>
</dbReference>
<dbReference type="PROSITE" id="PS50290">
    <property type="entry name" value="PI3_4_KINASE_3"/>
    <property type="match status" value="1"/>
</dbReference>
<feature type="compositionally biased region" description="Polar residues" evidence="3">
    <location>
        <begin position="1142"/>
        <end position="1158"/>
    </location>
</feature>
<gene>
    <name evidence="6" type="ORF">ACHAWO_009582</name>
</gene>
<dbReference type="Proteomes" id="UP001530400">
    <property type="component" value="Unassembled WGS sequence"/>
</dbReference>
<dbReference type="Gene3D" id="3.30.1010.10">
    <property type="entry name" value="Phosphatidylinositol 3-kinase Catalytic Subunit, Chain A, domain 4"/>
    <property type="match status" value="1"/>
</dbReference>
<feature type="compositionally biased region" description="Polar residues" evidence="3">
    <location>
        <begin position="1178"/>
        <end position="1187"/>
    </location>
</feature>
<keyword evidence="4" id="KW-0732">Signal</keyword>
<keyword evidence="2" id="KW-0418">Kinase</keyword>
<dbReference type="InterPro" id="IPR057754">
    <property type="entry name" value="PI4-kinase_beta/PIK1_cat"/>
</dbReference>
<dbReference type="InterPro" id="IPR000403">
    <property type="entry name" value="PI3/4_kinase_cat_dom"/>
</dbReference>
<dbReference type="InterPro" id="IPR036940">
    <property type="entry name" value="PI3/4_kinase_cat_sf"/>
</dbReference>
<feature type="compositionally biased region" description="Low complexity" evidence="3">
    <location>
        <begin position="243"/>
        <end position="259"/>
    </location>
</feature>
<dbReference type="SMART" id="SM00146">
    <property type="entry name" value="PI3Kc"/>
    <property type="match status" value="1"/>
</dbReference>
<feature type="region of interest" description="Disordered" evidence="3">
    <location>
        <begin position="1051"/>
        <end position="1072"/>
    </location>
</feature>
<dbReference type="InterPro" id="IPR011009">
    <property type="entry name" value="Kinase-like_dom_sf"/>
</dbReference>
<dbReference type="EMBL" id="JALLPJ020001413">
    <property type="protein sequence ID" value="KAL3764767.1"/>
    <property type="molecule type" value="Genomic_DNA"/>
</dbReference>
<evidence type="ECO:0000256" key="3">
    <source>
        <dbReference type="SAM" id="MobiDB-lite"/>
    </source>
</evidence>
<protein>
    <recommendedName>
        <fullName evidence="5">PI3K/PI4K catalytic domain-containing protein</fullName>
    </recommendedName>
</protein>
<proteinExistence type="predicted"/>
<sequence>MGSTCNHKWRSICSVCYFVWCLLLVECASAFSRHKVQQQHQQLTQKTRNADETAPFQCATVNRREFMNNLLVATCTISLITGGIAQPGLAYTPDSDPLRESLYLMSRVQEATVQQERFINRATSQDALKSKMKLTLRLVEKNYRLLDQITYASEFVSPAHKVVDATTAGYEAAEALQNAIDYVKDELKSGPFEKGQKEYLTENLSECRERLFDFLSYMPKDKLDAARKRVEEATRRNGTCTGSLWKSHSRSPSLSSSFKSPKKDGDKDASSIDEAAFALDGVLAEANERQRAHEFCVLVGNTMWSYSDVWAYSKGDSPTCVDFLIITYAGTHVKCSAPTSADRDEWLAALHAGLEGSFLENRIETLTVLSRIGDVDTGKKQQQQVESEKTKSDKLVEAAISHARLAYEAESTFKTLVPPPPQNEAKNARLARSKQFAFQENESYFSSHDTTTTVAPKTGYLSPCSDWSYPPSTTHCISCGSYPPSHAMRIDAAPLPEYGMEVRVDLCHNCHVAQGVLRHVRYLGWLYEVDGQGRSALRMAWSEVKDVMKKVSKMNGESEEEEMEDEVKDDDVVHAANGVTSLTFGSKRVSIGESMEDVTLDDIEDGDGRNTSNGGTPIPMNVCSIALYTEALLEAVKSHKFAEYRRRSTTLDTICRNLEQRGRGCVSEFIEAVEEAAKASASNCLYGLDREWTDGNDLEFSHPKQEIGLKKEAFKVAGDMSAALKLLYDYAMPSSKNTTSSPDMLAAILEFFLDLCDEGQLEAMAFFWPQLCHIHMQMLPPRDTVELIRVELMEDFLLTVATRYSVHLALDLVWGLIADLEESLSSSTCNSFSRKRRFAVLRFISELESLLFDFEGGWGGGSVSLHGMLSPSEQQSVLLRDAMSMLQLHRRFGSHYLTRSVRLDKLRSEALESLGDYPSSIDDGAKVKARITQNAAYFSSHITFARKLGDIAEKLRFTDLPNRQDVLKIELKEINSAGRTLGGDPLNRLNGDGSLINTVNIPINEGHVFRSKERTPVLLLAEVIEKCPDNSNCVAPMVSLETEIDAEKYLTSNPETPDEDINNPEGLDDSHTSRISIDQDAFTTVQLLTSLALLIVPHGVLPLTPKTVEATKVTEEGKEMMADMIADLINNEKHQISPPPFNDSSPTDSTFAESTESASGRPILPSDRSARTPPATPGNESSASSSPKELVRTDSEIKRECAKKISALGSVLPSTQGSNSDFSRSAGLHLSADSQFRRDVLFAIMERGMRGNNIIARGAAAAARRAVQAMDKNRALALINEPTADSDGSKKIHARRMTAEEIILETNPSNPETGGIVINATIDDDETMEALRLLIFQNRIAQENLSHENAAKSSPSGPTIDDEHIPEGMDTSKKGVDAGEVDSRLAGCGRISSSVLSALRLWKGGIVSNVELLELVQKDLQFVKQSAVFGSADESKLIEDSKFWGRFSFGERWAEKKARLAAASPHGSLPGWDLIGCIVKSNDDLRQEAFVMQLIELSAEAFKTAGLDLWVHPYEIVATGRSTGIIECVRNAMSFDSLKKRPGYSTDGLVGHFQRMTEIAADPFKALNEAKQNFVSSLAAYSLMSYLFMFKDRHNGNLLLDTAGHVIHIDFGFVFGIAPGGSFSLEQSTPFKLTDEMLEVMGGLGSPLFSEFVTLFCCGFLALQAHADTFLTVVEITCKGSNFHCFDGKDPDEIVSKLRERFCPELNKSQTVAYALDLIKFATTSYGTKQYDYFQYLSQGIAT</sequence>
<dbReference type="InterPro" id="IPR015433">
    <property type="entry name" value="PI3/4_kinase"/>
</dbReference>
<feature type="region of interest" description="Disordered" evidence="3">
    <location>
        <begin position="1133"/>
        <end position="1195"/>
    </location>
</feature>
<organism evidence="6 7">
    <name type="scientific">Cyclotella atomus</name>
    <dbReference type="NCBI Taxonomy" id="382360"/>
    <lineage>
        <taxon>Eukaryota</taxon>
        <taxon>Sar</taxon>
        <taxon>Stramenopiles</taxon>
        <taxon>Ochrophyta</taxon>
        <taxon>Bacillariophyta</taxon>
        <taxon>Coscinodiscophyceae</taxon>
        <taxon>Thalassiosirophycidae</taxon>
        <taxon>Stephanodiscales</taxon>
        <taxon>Stephanodiscaceae</taxon>
        <taxon>Cyclotella</taxon>
    </lineage>
</organism>
<feature type="region of interest" description="Disordered" evidence="3">
    <location>
        <begin position="240"/>
        <end position="269"/>
    </location>
</feature>
<dbReference type="Pfam" id="PF00454">
    <property type="entry name" value="PI3_PI4_kinase"/>
    <property type="match status" value="1"/>
</dbReference>
<dbReference type="PANTHER" id="PTHR10048:SF22">
    <property type="entry name" value="PHOSPHATIDYLINOSITOL 4-KINASE BETA"/>
    <property type="match status" value="1"/>
</dbReference>
<comment type="caution">
    <text evidence="6">The sequence shown here is derived from an EMBL/GenBank/DDBJ whole genome shotgun (WGS) entry which is preliminary data.</text>
</comment>
<accession>A0ABD3MR99</accession>
<dbReference type="PROSITE" id="PS00915">
    <property type="entry name" value="PI3_4_KINASE_1"/>
    <property type="match status" value="1"/>
</dbReference>
<evidence type="ECO:0000313" key="6">
    <source>
        <dbReference type="EMBL" id="KAL3764767.1"/>
    </source>
</evidence>
<feature type="compositionally biased region" description="Basic and acidic residues" evidence="3">
    <location>
        <begin position="1361"/>
        <end position="1376"/>
    </location>
</feature>
<evidence type="ECO:0000313" key="7">
    <source>
        <dbReference type="Proteomes" id="UP001530400"/>
    </source>
</evidence>
<evidence type="ECO:0000256" key="2">
    <source>
        <dbReference type="ARBA" id="ARBA00022777"/>
    </source>
</evidence>
<evidence type="ECO:0000256" key="4">
    <source>
        <dbReference type="SAM" id="SignalP"/>
    </source>
</evidence>
<dbReference type="SUPFAM" id="SSF56112">
    <property type="entry name" value="Protein kinase-like (PK-like)"/>
    <property type="match status" value="1"/>
</dbReference>
<dbReference type="GO" id="GO:0016301">
    <property type="term" value="F:kinase activity"/>
    <property type="evidence" value="ECO:0007669"/>
    <property type="project" value="UniProtKB-KW"/>
</dbReference>
<feature type="signal peptide" evidence="4">
    <location>
        <begin position="1"/>
        <end position="30"/>
    </location>
</feature>
<feature type="domain" description="PI3K/PI4K catalytic" evidence="5">
    <location>
        <begin position="1422"/>
        <end position="1727"/>
    </location>
</feature>
<keyword evidence="7" id="KW-1185">Reference proteome</keyword>
<name>A0ABD3MR99_9STRA</name>
<feature type="region of interest" description="Disordered" evidence="3">
    <location>
        <begin position="1346"/>
        <end position="1376"/>
    </location>
</feature>